<dbReference type="PANTHER" id="PTHR43615">
    <property type="entry name" value="PHOSPHOENOLPYRUVATE SYNTHASE-RELATED"/>
    <property type="match status" value="1"/>
</dbReference>
<gene>
    <name evidence="4" type="primary">rph</name>
    <name evidence="4" type="ORF">ACFOX0_20015</name>
</gene>
<reference evidence="5" key="1">
    <citation type="journal article" date="2019" name="Int. J. Syst. Evol. Microbiol.">
        <title>The Global Catalogue of Microorganisms (GCM) 10K type strain sequencing project: providing services to taxonomists for standard genome sequencing and annotation.</title>
        <authorList>
            <consortium name="The Broad Institute Genomics Platform"/>
            <consortium name="The Broad Institute Genome Sequencing Center for Infectious Disease"/>
            <person name="Wu L."/>
            <person name="Ma J."/>
        </authorList>
    </citation>
    <scope>NUCLEOTIDE SEQUENCE [LARGE SCALE GENOMIC DNA]</scope>
    <source>
        <strain evidence="5">2902at01</strain>
    </source>
</reference>
<dbReference type="Pfam" id="PF01326">
    <property type="entry name" value="PPDK_N"/>
    <property type="match status" value="1"/>
</dbReference>
<evidence type="ECO:0000313" key="5">
    <source>
        <dbReference type="Proteomes" id="UP001595868"/>
    </source>
</evidence>
<dbReference type="InterPro" id="IPR051549">
    <property type="entry name" value="PEP_Utilizing_Enz"/>
</dbReference>
<dbReference type="Proteomes" id="UP001595868">
    <property type="component" value="Unassembled WGS sequence"/>
</dbReference>
<name>A0ABV8KPZ8_9ACTN</name>
<dbReference type="InterPro" id="IPR002192">
    <property type="entry name" value="PPDK_AMP/ATP-bd"/>
</dbReference>
<dbReference type="NCBIfam" id="NF004877">
    <property type="entry name" value="PRK06241.1-2"/>
    <property type="match status" value="1"/>
</dbReference>
<sequence length="866" mass="94700">MTGRYVVALSDVDRSQVAVVGGKGAHLGELCRMDGVRVPAGFCVTTDAFRRIIAELPSVDGLLDRLQQVDPADRESIRALSADVRRVIEEVAVPGDLAVAVTGALDQLGADAAYAVRSSATAEDLPTASFAGQQDTYLNVQGPAAVLEQVSRCWASLFTERAVTYRRRHGIDHRDVRMAVVVQRMVLPQAAGILFTADPVTGNRKVASVDASFGLGEALVSGLVNPDVFTVRDDTVVGRTIAAKQRAVEAAPAGGTRVLAVDPRRREEPALTDAQVVRLVRLGRRIEAHFGCPQDIEWCLVDDEFQIVQSRPITTLFPVPASGGVGNRVYVSVGHGQMMTDAMKPLGLSVFQLTAGPPMHEAAGRLFVDVTDRLADPATRAGLVEIMDRGDPLIGDALRTVIERDDFLPPVADGGPGARPPAGDPSTPIEADPALVARLVERTEESVAVLKREIRELTGPALLDFILADIGELKRLLFDPQSHQVIMAGMEAVWWLNDQLREWLGEKGAADTLTQSVPHNVTSEMGLALLDVADAIRPHPEVVEFLHRVDLTNFLTELDRLAGGPEARSAVESWLDRYGMRCVGEIDITRTRWSERPETLVPLILANIRNFEPGEGHRRFEQGRREAARKKQEVLERLRVLPDGERKAEQTKRMIDRARTFVGYREYPKYGIVNRYFTYKRALLAEADRLVRAGVLRTREDIFHLTFAELHDVVRTHRVDGQLIRRREEAFRSYQALTPPRVITSDGEAVAGTYRRDDVPAGALVGLPVSAGTIEGRARVVLDLARADLEPGDILVTAHTDPSWTPLFVSIAGLVTEVGGLMTHGAVIAREYGLPAVVGVIDAVRRIGDGQRIRVHGTEGYVELLS</sequence>
<dbReference type="Pfam" id="PF00391">
    <property type="entry name" value="PEP-utilizers"/>
    <property type="match status" value="1"/>
</dbReference>
<protein>
    <submittedName>
        <fullName evidence="4">Rifamycin-inactivating phosphotransferase</fullName>
        <ecNumber evidence="4">2.7.9.6</ecNumber>
    </submittedName>
</protein>
<dbReference type="SUPFAM" id="SSF52009">
    <property type="entry name" value="Phosphohistidine domain"/>
    <property type="match status" value="1"/>
</dbReference>
<dbReference type="EC" id="2.7.9.6" evidence="4"/>
<accession>A0ABV8KPZ8</accession>
<organism evidence="4 5">
    <name type="scientific">Micromonospora zhanjiangensis</name>
    <dbReference type="NCBI Taxonomy" id="1522057"/>
    <lineage>
        <taxon>Bacteria</taxon>
        <taxon>Bacillati</taxon>
        <taxon>Actinomycetota</taxon>
        <taxon>Actinomycetes</taxon>
        <taxon>Micromonosporales</taxon>
        <taxon>Micromonosporaceae</taxon>
        <taxon>Micromonospora</taxon>
    </lineage>
</organism>
<feature type="region of interest" description="Disordered" evidence="1">
    <location>
        <begin position="411"/>
        <end position="430"/>
    </location>
</feature>
<dbReference type="GO" id="GO:0016740">
    <property type="term" value="F:transferase activity"/>
    <property type="evidence" value="ECO:0007669"/>
    <property type="project" value="UniProtKB-KW"/>
</dbReference>
<dbReference type="InterPro" id="IPR013815">
    <property type="entry name" value="ATP_grasp_subdomain_1"/>
</dbReference>
<proteinExistence type="predicted"/>
<dbReference type="InterPro" id="IPR036637">
    <property type="entry name" value="Phosphohistidine_dom_sf"/>
</dbReference>
<dbReference type="InterPro" id="IPR008279">
    <property type="entry name" value="PEP-util_enz_mobile_dom"/>
</dbReference>
<keyword evidence="5" id="KW-1185">Reference proteome</keyword>
<evidence type="ECO:0000259" key="3">
    <source>
        <dbReference type="Pfam" id="PF01326"/>
    </source>
</evidence>
<dbReference type="Gene3D" id="3.50.30.10">
    <property type="entry name" value="Phosphohistidine domain"/>
    <property type="match status" value="1"/>
</dbReference>
<dbReference type="SUPFAM" id="SSF56059">
    <property type="entry name" value="Glutathione synthetase ATP-binding domain-like"/>
    <property type="match status" value="1"/>
</dbReference>
<evidence type="ECO:0000259" key="2">
    <source>
        <dbReference type="Pfam" id="PF00391"/>
    </source>
</evidence>
<comment type="caution">
    <text evidence="4">The sequence shown here is derived from an EMBL/GenBank/DDBJ whole genome shotgun (WGS) entry which is preliminary data.</text>
</comment>
<dbReference type="Gene3D" id="3.30.1490.20">
    <property type="entry name" value="ATP-grasp fold, A domain"/>
    <property type="match status" value="1"/>
</dbReference>
<evidence type="ECO:0000256" key="1">
    <source>
        <dbReference type="SAM" id="MobiDB-lite"/>
    </source>
</evidence>
<feature type="domain" description="PEP-utilising enzyme mobile" evidence="2">
    <location>
        <begin position="790"/>
        <end position="860"/>
    </location>
</feature>
<feature type="domain" description="Pyruvate phosphate dikinase AMP/ATP-binding" evidence="3">
    <location>
        <begin position="18"/>
        <end position="315"/>
    </location>
</feature>
<dbReference type="PANTHER" id="PTHR43615:SF1">
    <property type="entry name" value="PPDK_N DOMAIN-CONTAINING PROTEIN"/>
    <property type="match status" value="1"/>
</dbReference>
<dbReference type="EMBL" id="JBHSBN010000014">
    <property type="protein sequence ID" value="MFC4108205.1"/>
    <property type="molecule type" value="Genomic_DNA"/>
</dbReference>
<dbReference type="RefSeq" id="WP_377548141.1">
    <property type="nucleotide sequence ID" value="NZ_JBHSBN010000014.1"/>
</dbReference>
<dbReference type="Gene3D" id="3.30.470.20">
    <property type="entry name" value="ATP-grasp fold, B domain"/>
    <property type="match status" value="1"/>
</dbReference>
<dbReference type="NCBIfam" id="NF004879">
    <property type="entry name" value="PRK06241.1-4"/>
    <property type="match status" value="1"/>
</dbReference>
<dbReference type="NCBIfam" id="NF041857">
    <property type="entry name" value="RIF_Ptrans_rph"/>
    <property type="match status" value="1"/>
</dbReference>
<keyword evidence="4" id="KW-0808">Transferase</keyword>
<evidence type="ECO:0000313" key="4">
    <source>
        <dbReference type="EMBL" id="MFC4108205.1"/>
    </source>
</evidence>